<dbReference type="Proteomes" id="UP000321886">
    <property type="component" value="Unassembled WGS sequence"/>
</dbReference>
<organism evidence="1 2">
    <name type="scientific">Halobacillus faecis</name>
    <dbReference type="NCBI Taxonomy" id="360184"/>
    <lineage>
        <taxon>Bacteria</taxon>
        <taxon>Bacillati</taxon>
        <taxon>Bacillota</taxon>
        <taxon>Bacilli</taxon>
        <taxon>Bacillales</taxon>
        <taxon>Bacillaceae</taxon>
        <taxon>Halobacillus</taxon>
    </lineage>
</organism>
<name>A0A511WP35_9BACI</name>
<dbReference type="AlphaFoldDB" id="A0A511WP35"/>
<dbReference type="EMBL" id="BJYD01000007">
    <property type="protein sequence ID" value="GEN52906.1"/>
    <property type="molecule type" value="Genomic_DNA"/>
</dbReference>
<sequence length="173" mass="20389">MMVTINPCFHWIGYHLTSSLLQEGIEVIGIDPIEDSKSDLLYMYVGRNSNFQHFFQRSDKENHVQQSNDEWEVDLVDEGLLVRQGDTEENWIETPLLYGEWMDIRKTGAQGKGELVQWIMDHQATYIGDFMDAFLRSFLDQEPFRVGERLEDKDIITERVDALWRCEQLLRNV</sequence>
<dbReference type="RefSeq" id="WP_146814127.1">
    <property type="nucleotide sequence ID" value="NZ_BJYD01000007.1"/>
</dbReference>
<dbReference type="OrthoDB" id="2971044at2"/>
<keyword evidence="2" id="KW-1185">Reference proteome</keyword>
<evidence type="ECO:0000313" key="2">
    <source>
        <dbReference type="Proteomes" id="UP000321886"/>
    </source>
</evidence>
<gene>
    <name evidence="1" type="ORF">HFA01_11680</name>
</gene>
<protein>
    <submittedName>
        <fullName evidence="1">Uncharacterized protein</fullName>
    </submittedName>
</protein>
<comment type="caution">
    <text evidence="1">The sequence shown here is derived from an EMBL/GenBank/DDBJ whole genome shotgun (WGS) entry which is preliminary data.</text>
</comment>
<proteinExistence type="predicted"/>
<reference evidence="1 2" key="1">
    <citation type="submission" date="2019-07" db="EMBL/GenBank/DDBJ databases">
        <title>Whole genome shotgun sequence of Halobacillus faecis NBRC 103569.</title>
        <authorList>
            <person name="Hosoyama A."/>
            <person name="Uohara A."/>
            <person name="Ohji S."/>
            <person name="Ichikawa N."/>
        </authorList>
    </citation>
    <scope>NUCLEOTIDE SEQUENCE [LARGE SCALE GENOMIC DNA]</scope>
    <source>
        <strain evidence="1 2">NBRC 103569</strain>
    </source>
</reference>
<accession>A0A511WP35</accession>
<evidence type="ECO:0000313" key="1">
    <source>
        <dbReference type="EMBL" id="GEN52906.1"/>
    </source>
</evidence>